<dbReference type="AlphaFoldDB" id="A0A8D2J9L1"/>
<reference evidence="3" key="2">
    <citation type="submission" date="2025-09" db="UniProtKB">
        <authorList>
            <consortium name="Ensembl"/>
        </authorList>
    </citation>
    <scope>IDENTIFICATION</scope>
</reference>
<proteinExistence type="predicted"/>
<dbReference type="PANTHER" id="PTHR23093:SF20">
    <property type="entry name" value="SIMILAR TO CHROMOSOME 3 OPEN READING FRAME 20"/>
    <property type="match status" value="1"/>
</dbReference>
<name>A0A8D2J9L1_VARKO</name>
<reference evidence="3" key="1">
    <citation type="submission" date="2025-08" db="UniProtKB">
        <authorList>
            <consortium name="Ensembl"/>
        </authorList>
    </citation>
    <scope>IDENTIFICATION</scope>
</reference>
<dbReference type="Ensembl" id="ENSVKKT00000005777.1">
    <property type="protein sequence ID" value="ENSVKKP00000005619.1"/>
    <property type="gene ID" value="ENSVKKG00000004122.1"/>
</dbReference>
<organism evidence="3 4">
    <name type="scientific">Varanus komodoensis</name>
    <name type="common">Komodo dragon</name>
    <dbReference type="NCBI Taxonomy" id="61221"/>
    <lineage>
        <taxon>Eukaryota</taxon>
        <taxon>Metazoa</taxon>
        <taxon>Chordata</taxon>
        <taxon>Craniata</taxon>
        <taxon>Vertebrata</taxon>
        <taxon>Euteleostomi</taxon>
        <taxon>Lepidosauria</taxon>
        <taxon>Squamata</taxon>
        <taxon>Bifurcata</taxon>
        <taxon>Unidentata</taxon>
        <taxon>Episquamata</taxon>
        <taxon>Toxicofera</taxon>
        <taxon>Anguimorpha</taxon>
        <taxon>Paleoanguimorpha</taxon>
        <taxon>Varanoidea</taxon>
        <taxon>Varanidae</taxon>
        <taxon>Varanus</taxon>
    </lineage>
</organism>
<keyword evidence="1" id="KW-0812">Transmembrane</keyword>
<keyword evidence="4" id="KW-1185">Reference proteome</keyword>
<dbReference type="PANTHER" id="PTHR23093">
    <property type="entry name" value="SIMILAR TO CHROMOSOME 3 OPEN READING FRAME 20"/>
    <property type="match status" value="1"/>
</dbReference>
<keyword evidence="1" id="KW-0472">Membrane</keyword>
<dbReference type="Pfam" id="PF14977">
    <property type="entry name" value="FAM194"/>
    <property type="match status" value="1"/>
</dbReference>
<feature type="transmembrane region" description="Helical" evidence="1">
    <location>
        <begin position="492"/>
        <end position="515"/>
    </location>
</feature>
<dbReference type="Proteomes" id="UP000694545">
    <property type="component" value="Unplaced"/>
</dbReference>
<evidence type="ECO:0000313" key="4">
    <source>
        <dbReference type="Proteomes" id="UP000694545"/>
    </source>
</evidence>
<dbReference type="InterPro" id="IPR029281">
    <property type="entry name" value="FAM194_C"/>
</dbReference>
<feature type="domain" description="FAM194 C-terminal" evidence="2">
    <location>
        <begin position="308"/>
        <end position="496"/>
    </location>
</feature>
<evidence type="ECO:0000313" key="3">
    <source>
        <dbReference type="Ensembl" id="ENSVKKP00000005619.1"/>
    </source>
</evidence>
<keyword evidence="1" id="KW-1133">Transmembrane helix</keyword>
<evidence type="ECO:0000259" key="2">
    <source>
        <dbReference type="Pfam" id="PF14977"/>
    </source>
</evidence>
<sequence length="732" mass="82608">MKGRRGINELSFCVCGVKVSNGRKFSYIHPKGNLTFEQMKAKAPKILTEMVHMLITWQKMGFHVPRGVKNIFEFTWDELLVTPPRKSFTGIYCPIVKILPFDEVDISSPATSRIQKAGVSVTTTKPNYVSPSYENQQMLLKFQKRSVHLLTELLKIKMKIMIDAVAGEMILSMIACLKSTYGRCMVPTVPAIPISSTTQLVQQVSFSCLCFSLAFKDTKQQKGLLKTKSAGTPENVASFDDRLDPCPEARLKLQEFCRHIEEEKTAALSKGHTRPLILRNYVTVHKSPSQAMKRASMSQLSSDIRRMKGKKFFLSCPDGTSFIYYLSGSLAVCQFPTCCIEKPVTLLFQDAPNQTLLGIFTSQGQSYASYSFKARCSIALLMNNEGGSVRDKDGYLTHQWSWYSKNQVLQLLEFQINEQIKLKVFNQNSMTITFASINECLNLPLVKTGCTHASKADKQLSGRNIESDDKEKHWNRSLTEIKRRFEKIVRQYINGVLMVSGIVIFAFPVVLTLHISRQSLSSQTPLTNIQVTSCKTSAGDTIPAPETWASSPTDCPVVLRRVLTKDTEGVCCKCVVKIPSITDLEFEKFITARRDPHQVIVICVLSPQNHSYSPFFEWSIEKIYIQMQHGRPSPCIQCKHDPYRFLKYDLESPLNKTPPLLVQKHGVVPGMVVMYAGGKLLFGGSVFNGYGYSKRDLLKQINQACLDCKMGHFLPQSFKFSCRTLFLFELCL</sequence>
<evidence type="ECO:0000256" key="1">
    <source>
        <dbReference type="SAM" id="Phobius"/>
    </source>
</evidence>
<accession>A0A8D2J9L1</accession>
<protein>
    <submittedName>
        <fullName evidence="3">Chromosome 3 open reading frame 20</fullName>
    </submittedName>
</protein>
<dbReference type="OMA" id="QEMCRHI"/>